<feature type="region of interest" description="Disordered" evidence="1">
    <location>
        <begin position="1"/>
        <end position="25"/>
    </location>
</feature>
<reference evidence="2" key="1">
    <citation type="submission" date="2018-02" db="EMBL/GenBank/DDBJ databases">
        <title>Rhizophora mucronata_Transcriptome.</title>
        <authorList>
            <person name="Meera S.P."/>
            <person name="Sreeshan A."/>
            <person name="Augustine A."/>
        </authorList>
    </citation>
    <scope>NUCLEOTIDE SEQUENCE</scope>
    <source>
        <tissue evidence="2">Leaf</tissue>
    </source>
</reference>
<dbReference type="AlphaFoldDB" id="A0A2P2KL80"/>
<protein>
    <submittedName>
        <fullName evidence="2">ATPase family AAA domain-containing protein At1g05910-like isoform X4</fullName>
    </submittedName>
</protein>
<organism evidence="2">
    <name type="scientific">Rhizophora mucronata</name>
    <name type="common">Asiatic mangrove</name>
    <dbReference type="NCBI Taxonomy" id="61149"/>
    <lineage>
        <taxon>Eukaryota</taxon>
        <taxon>Viridiplantae</taxon>
        <taxon>Streptophyta</taxon>
        <taxon>Embryophyta</taxon>
        <taxon>Tracheophyta</taxon>
        <taxon>Spermatophyta</taxon>
        <taxon>Magnoliopsida</taxon>
        <taxon>eudicotyledons</taxon>
        <taxon>Gunneridae</taxon>
        <taxon>Pentapetalae</taxon>
        <taxon>rosids</taxon>
        <taxon>fabids</taxon>
        <taxon>Malpighiales</taxon>
        <taxon>Rhizophoraceae</taxon>
        <taxon>Rhizophora</taxon>
    </lineage>
</organism>
<evidence type="ECO:0000256" key="1">
    <source>
        <dbReference type="SAM" id="MobiDB-lite"/>
    </source>
</evidence>
<sequence>MYPKRTGQGDGPVSRPVRTSDRLRRRPKIYGRGFVYYPQAVIRSKKSKTKTRTAASRIAKMLRTGNRSLRASNASVSGYIHFHWSCT</sequence>
<dbReference type="EMBL" id="GGEC01025982">
    <property type="protein sequence ID" value="MBX06466.1"/>
    <property type="molecule type" value="Transcribed_RNA"/>
</dbReference>
<name>A0A2P2KL80_RHIMU</name>
<accession>A0A2P2KL80</accession>
<evidence type="ECO:0000313" key="2">
    <source>
        <dbReference type="EMBL" id="MBX06466.1"/>
    </source>
</evidence>
<proteinExistence type="predicted"/>